<dbReference type="InterPro" id="IPR013830">
    <property type="entry name" value="SGNH_hydro"/>
</dbReference>
<dbReference type="SUPFAM" id="SSF52266">
    <property type="entry name" value="SGNH hydrolase"/>
    <property type="match status" value="1"/>
</dbReference>
<name>A0A5C7SWR3_THASP</name>
<proteinExistence type="predicted"/>
<dbReference type="Pfam" id="PF13472">
    <property type="entry name" value="Lipase_GDSL_2"/>
    <property type="match status" value="1"/>
</dbReference>
<dbReference type="Proteomes" id="UP000321192">
    <property type="component" value="Unassembled WGS sequence"/>
</dbReference>
<dbReference type="PANTHER" id="PTHR30383:SF24">
    <property type="entry name" value="THIOESTERASE 1_PROTEASE 1_LYSOPHOSPHOLIPASE L1"/>
    <property type="match status" value="1"/>
</dbReference>
<feature type="domain" description="SGNH hydrolase-type esterase" evidence="1">
    <location>
        <begin position="28"/>
        <end position="184"/>
    </location>
</feature>
<accession>A0A5C7SWR3</accession>
<dbReference type="PANTHER" id="PTHR30383">
    <property type="entry name" value="THIOESTERASE 1/PROTEASE 1/LYSOPHOSPHOLIPASE L1"/>
    <property type="match status" value="1"/>
</dbReference>
<protein>
    <submittedName>
        <fullName evidence="2">Arylesterase</fullName>
    </submittedName>
</protein>
<reference evidence="2 3" key="1">
    <citation type="submission" date="2018-09" db="EMBL/GenBank/DDBJ databases">
        <title>Metagenome Assembled Genomes from an Advanced Water Purification Facility.</title>
        <authorList>
            <person name="Stamps B.W."/>
            <person name="Spear J.R."/>
        </authorList>
    </citation>
    <scope>NUCLEOTIDE SEQUENCE [LARGE SCALE GENOMIC DNA]</scope>
    <source>
        <strain evidence="2">Bin_27_1</strain>
    </source>
</reference>
<dbReference type="Gene3D" id="3.40.50.1110">
    <property type="entry name" value="SGNH hydrolase"/>
    <property type="match status" value="1"/>
</dbReference>
<dbReference type="RefSeq" id="WP_276657462.1">
    <property type="nucleotide sequence ID" value="NZ_JAYRXT010000127.1"/>
</dbReference>
<evidence type="ECO:0000313" key="2">
    <source>
        <dbReference type="EMBL" id="TXH88003.1"/>
    </source>
</evidence>
<dbReference type="CDD" id="cd01822">
    <property type="entry name" value="Lysophospholipase_L1_like"/>
    <property type="match status" value="1"/>
</dbReference>
<evidence type="ECO:0000313" key="3">
    <source>
        <dbReference type="Proteomes" id="UP000321192"/>
    </source>
</evidence>
<comment type="caution">
    <text evidence="2">The sequence shown here is derived from an EMBL/GenBank/DDBJ whole genome shotgun (WGS) entry which is preliminary data.</text>
</comment>
<gene>
    <name evidence="2" type="ORF">E6Q80_05615</name>
</gene>
<dbReference type="InterPro" id="IPR036514">
    <property type="entry name" value="SGNH_hydro_sf"/>
</dbReference>
<dbReference type="GO" id="GO:0004622">
    <property type="term" value="F:phosphatidylcholine lysophospholipase activity"/>
    <property type="evidence" value="ECO:0007669"/>
    <property type="project" value="TreeGrafter"/>
</dbReference>
<organism evidence="2 3">
    <name type="scientific">Thauera aminoaromatica</name>
    <dbReference type="NCBI Taxonomy" id="164330"/>
    <lineage>
        <taxon>Bacteria</taxon>
        <taxon>Pseudomonadati</taxon>
        <taxon>Pseudomonadota</taxon>
        <taxon>Betaproteobacteria</taxon>
        <taxon>Rhodocyclales</taxon>
        <taxon>Zoogloeaceae</taxon>
        <taxon>Thauera</taxon>
    </lineage>
</organism>
<dbReference type="AlphaFoldDB" id="A0A5C7SWR3"/>
<evidence type="ECO:0000259" key="1">
    <source>
        <dbReference type="Pfam" id="PF13472"/>
    </source>
</evidence>
<sequence>MPLRFIIPFAFMFLFGAVARADTILVWGDSLSAGYGLERGQEWPTLLQTRLQAEGFRHVVVNASVSGETSSGGLTRLPAALAEHAPTLVILELGANDGLRGLKPQLLADNLAAMIDAAHAAGARVLLIGMRMPPNYGPAYTQRFAEVFANVAAEKKVPLVPFLMDGFADRPELFLPDGIHPAAEAQPRIVDTVWAGLRPLLAAKVTKAARK</sequence>
<dbReference type="EMBL" id="SSFD01000076">
    <property type="protein sequence ID" value="TXH88003.1"/>
    <property type="molecule type" value="Genomic_DNA"/>
</dbReference>
<dbReference type="InterPro" id="IPR051532">
    <property type="entry name" value="Ester_Hydrolysis_Enzymes"/>
</dbReference>